<proteinExistence type="predicted"/>
<dbReference type="VEuPathDB" id="FungiDB:CC1G_02267"/>
<dbReference type="InParanoid" id="A8N7L0"/>
<gene>
    <name evidence="2" type="ORF">CC1G_02267</name>
</gene>
<feature type="transmembrane region" description="Helical" evidence="1">
    <location>
        <begin position="237"/>
        <end position="255"/>
    </location>
</feature>
<feature type="transmembrane region" description="Helical" evidence="1">
    <location>
        <begin position="141"/>
        <end position="164"/>
    </location>
</feature>
<dbReference type="Proteomes" id="UP000001861">
    <property type="component" value="Unassembled WGS sequence"/>
</dbReference>
<dbReference type="OrthoDB" id="3350812at2759"/>
<keyword evidence="1" id="KW-0812">Transmembrane</keyword>
<feature type="transmembrane region" description="Helical" evidence="1">
    <location>
        <begin position="114"/>
        <end position="135"/>
    </location>
</feature>
<protein>
    <recommendedName>
        <fullName evidence="4">Autophagy-related protein</fullName>
    </recommendedName>
</protein>
<evidence type="ECO:0000313" key="3">
    <source>
        <dbReference type="Proteomes" id="UP000001861"/>
    </source>
</evidence>
<reference evidence="2 3" key="1">
    <citation type="journal article" date="2010" name="Proc. Natl. Acad. Sci. U.S.A.">
        <title>Insights into evolution of multicellular fungi from the assembled chromosomes of the mushroom Coprinopsis cinerea (Coprinus cinereus).</title>
        <authorList>
            <person name="Stajich J.E."/>
            <person name="Wilke S.K."/>
            <person name="Ahren D."/>
            <person name="Au C.H."/>
            <person name="Birren B.W."/>
            <person name="Borodovsky M."/>
            <person name="Burns C."/>
            <person name="Canback B."/>
            <person name="Casselton L.A."/>
            <person name="Cheng C.K."/>
            <person name="Deng J."/>
            <person name="Dietrich F.S."/>
            <person name="Fargo D.C."/>
            <person name="Farman M.L."/>
            <person name="Gathman A.C."/>
            <person name="Goldberg J."/>
            <person name="Guigo R."/>
            <person name="Hoegger P.J."/>
            <person name="Hooker J.B."/>
            <person name="Huggins A."/>
            <person name="James T.Y."/>
            <person name="Kamada T."/>
            <person name="Kilaru S."/>
            <person name="Kodira C."/>
            <person name="Kues U."/>
            <person name="Kupfer D."/>
            <person name="Kwan H.S."/>
            <person name="Lomsadze A."/>
            <person name="Li W."/>
            <person name="Lilly W.W."/>
            <person name="Ma L.J."/>
            <person name="Mackey A.J."/>
            <person name="Manning G."/>
            <person name="Martin F."/>
            <person name="Muraguchi H."/>
            <person name="Natvig D.O."/>
            <person name="Palmerini H."/>
            <person name="Ramesh M.A."/>
            <person name="Rehmeyer C.J."/>
            <person name="Roe B.A."/>
            <person name="Shenoy N."/>
            <person name="Stanke M."/>
            <person name="Ter-Hovhannisyan V."/>
            <person name="Tunlid A."/>
            <person name="Velagapudi R."/>
            <person name="Vision T.J."/>
            <person name="Zeng Q."/>
            <person name="Zolan M.E."/>
            <person name="Pukkila P.J."/>
        </authorList>
    </citation>
    <scope>NUCLEOTIDE SEQUENCE [LARGE SCALE GENOMIC DNA]</scope>
    <source>
        <strain evidence="3">Okayama-7 / 130 / ATCC MYA-4618 / FGSC 9003</strain>
    </source>
</reference>
<dbReference type="EMBL" id="AACS02000003">
    <property type="protein sequence ID" value="EAU90880.1"/>
    <property type="molecule type" value="Genomic_DNA"/>
</dbReference>
<keyword evidence="1" id="KW-0472">Membrane</keyword>
<keyword evidence="1" id="KW-1133">Transmembrane helix</keyword>
<evidence type="ECO:0008006" key="4">
    <source>
        <dbReference type="Google" id="ProtNLM"/>
    </source>
</evidence>
<comment type="caution">
    <text evidence="2">The sequence shown here is derived from an EMBL/GenBank/DDBJ whole genome shotgun (WGS) entry which is preliminary data.</text>
</comment>
<evidence type="ECO:0000313" key="2">
    <source>
        <dbReference type="EMBL" id="EAU90880.1"/>
    </source>
</evidence>
<dbReference type="GeneID" id="6007264"/>
<dbReference type="RefSeq" id="XP_001830816.1">
    <property type="nucleotide sequence ID" value="XM_001830764.1"/>
</dbReference>
<sequence length="332" mass="36591">MEDWRLVAATSLYYTTASSPVESLGNPDTSLNSISVASLTAFFYDYFLTFGDEQAVCWENTLLSLQIHRVHRYSAEYPNSIWQRLDTRGTAITGESANRSGELQLDKLISMLKALSFVGVATADAILLVSLHALLGSSKRGGIVLSALFALGFMTSLGFTVYFINTLQAVPPSYPGSICEYYHPPKQLDGLQVCYYILLAGEFCPHTNSSFQGITIAGLVLGLRDYRHAQSRLMINLYKDGTLYFVSLLIAPYIFPNGFGRILTPWQRAIHAILASRLVLNMRSNACNYVETFVISTELRFGGKSESDASTSVEERITLDTEITRPLGAGLA</sequence>
<evidence type="ECO:0000256" key="1">
    <source>
        <dbReference type="SAM" id="Phobius"/>
    </source>
</evidence>
<name>A8N7L0_COPC7</name>
<dbReference type="AlphaFoldDB" id="A8N7L0"/>
<organism evidence="2 3">
    <name type="scientific">Coprinopsis cinerea (strain Okayama-7 / 130 / ATCC MYA-4618 / FGSC 9003)</name>
    <name type="common">Inky cap fungus</name>
    <name type="synonym">Hormographiella aspergillata</name>
    <dbReference type="NCBI Taxonomy" id="240176"/>
    <lineage>
        <taxon>Eukaryota</taxon>
        <taxon>Fungi</taxon>
        <taxon>Dikarya</taxon>
        <taxon>Basidiomycota</taxon>
        <taxon>Agaricomycotina</taxon>
        <taxon>Agaricomycetes</taxon>
        <taxon>Agaricomycetidae</taxon>
        <taxon>Agaricales</taxon>
        <taxon>Agaricineae</taxon>
        <taxon>Psathyrellaceae</taxon>
        <taxon>Coprinopsis</taxon>
    </lineage>
</organism>
<accession>A8N7L0</accession>
<keyword evidence="3" id="KW-1185">Reference proteome</keyword>
<dbReference type="KEGG" id="cci:CC1G_02267"/>